<evidence type="ECO:0000313" key="1">
    <source>
        <dbReference type="EMBL" id="KAJ7394624.1"/>
    </source>
</evidence>
<proteinExistence type="predicted"/>
<dbReference type="EMBL" id="MU825396">
    <property type="protein sequence ID" value="KAJ7394624.1"/>
    <property type="molecule type" value="Genomic_DNA"/>
</dbReference>
<dbReference type="OrthoDB" id="5985505at2759"/>
<name>A0A9X0A894_9CNID</name>
<sequence>MDFTKKEERLIEQSRQAYLVQSSQQVLGYQDNGVVIDSESGDIEEYVRSRRCGADAWRRTGVVTFDGNRKRGPKASYRRIQEHLKEKYQTKKLSYGTVVQLCTIRNKRKLSAKRYKGVAKVTCRRSRKGFNVKYNTDAHWSCAFYKALDVVHLADGCNKVLLNRDDQAGFRLDTTYTHKGRGVICEEMETTTRVDYVNSYSSILQMIISYHGIQHYTSSLCRRC</sequence>
<evidence type="ECO:0000313" key="2">
    <source>
        <dbReference type="Proteomes" id="UP001163046"/>
    </source>
</evidence>
<protein>
    <submittedName>
        <fullName evidence="1">Uncharacterized protein</fullName>
    </submittedName>
</protein>
<reference evidence="1" key="1">
    <citation type="submission" date="2023-01" db="EMBL/GenBank/DDBJ databases">
        <title>Genome assembly of the deep-sea coral Lophelia pertusa.</title>
        <authorList>
            <person name="Herrera S."/>
            <person name="Cordes E."/>
        </authorList>
    </citation>
    <scope>NUCLEOTIDE SEQUENCE</scope>
    <source>
        <strain evidence="1">USNM1676648</strain>
        <tissue evidence="1">Polyp</tissue>
    </source>
</reference>
<dbReference type="Proteomes" id="UP001163046">
    <property type="component" value="Unassembled WGS sequence"/>
</dbReference>
<organism evidence="1 2">
    <name type="scientific">Desmophyllum pertusum</name>
    <dbReference type="NCBI Taxonomy" id="174260"/>
    <lineage>
        <taxon>Eukaryota</taxon>
        <taxon>Metazoa</taxon>
        <taxon>Cnidaria</taxon>
        <taxon>Anthozoa</taxon>
        <taxon>Hexacorallia</taxon>
        <taxon>Scleractinia</taxon>
        <taxon>Caryophylliina</taxon>
        <taxon>Caryophylliidae</taxon>
        <taxon>Desmophyllum</taxon>
    </lineage>
</organism>
<comment type="caution">
    <text evidence="1">The sequence shown here is derived from an EMBL/GenBank/DDBJ whole genome shotgun (WGS) entry which is preliminary data.</text>
</comment>
<gene>
    <name evidence="1" type="ORF">OS493_000442</name>
</gene>
<dbReference type="AlphaFoldDB" id="A0A9X0A894"/>
<keyword evidence="2" id="KW-1185">Reference proteome</keyword>
<accession>A0A9X0A894</accession>